<dbReference type="Proteomes" id="UP000326757">
    <property type="component" value="Unassembled WGS sequence"/>
</dbReference>
<feature type="compositionally biased region" description="Basic residues" evidence="1">
    <location>
        <begin position="76"/>
        <end position="85"/>
    </location>
</feature>
<gene>
    <name evidence="2" type="ORF">EYC80_000416</name>
</gene>
<evidence type="ECO:0000256" key="1">
    <source>
        <dbReference type="SAM" id="MobiDB-lite"/>
    </source>
</evidence>
<feature type="compositionally biased region" description="Polar residues" evidence="1">
    <location>
        <begin position="63"/>
        <end position="74"/>
    </location>
</feature>
<proteinExistence type="predicted"/>
<dbReference type="EMBL" id="VIGI01000005">
    <property type="protein sequence ID" value="KAB8300192.1"/>
    <property type="molecule type" value="Genomic_DNA"/>
</dbReference>
<organism evidence="2 3">
    <name type="scientific">Monilinia laxa</name>
    <name type="common">Brown rot fungus</name>
    <name type="synonym">Sclerotinia laxa</name>
    <dbReference type="NCBI Taxonomy" id="61186"/>
    <lineage>
        <taxon>Eukaryota</taxon>
        <taxon>Fungi</taxon>
        <taxon>Dikarya</taxon>
        <taxon>Ascomycota</taxon>
        <taxon>Pezizomycotina</taxon>
        <taxon>Leotiomycetes</taxon>
        <taxon>Helotiales</taxon>
        <taxon>Sclerotiniaceae</taxon>
        <taxon>Monilinia</taxon>
    </lineage>
</organism>
<reference evidence="2 3" key="1">
    <citation type="submission" date="2019-06" db="EMBL/GenBank/DDBJ databases">
        <title>Genome Sequence of the Brown Rot Fungal Pathogen Monilinia laxa.</title>
        <authorList>
            <person name="De Miccolis Angelini R.M."/>
            <person name="Landi L."/>
            <person name="Abate D."/>
            <person name="Pollastro S."/>
            <person name="Romanazzi G."/>
            <person name="Faretra F."/>
        </authorList>
    </citation>
    <scope>NUCLEOTIDE SEQUENCE [LARGE SCALE GENOMIC DNA]</scope>
    <source>
        <strain evidence="2 3">Mlax316</strain>
    </source>
</reference>
<evidence type="ECO:0000313" key="3">
    <source>
        <dbReference type="Proteomes" id="UP000326757"/>
    </source>
</evidence>
<keyword evidence="3" id="KW-1185">Reference proteome</keyword>
<protein>
    <submittedName>
        <fullName evidence="2">Uncharacterized protein</fullName>
    </submittedName>
</protein>
<evidence type="ECO:0000313" key="2">
    <source>
        <dbReference type="EMBL" id="KAB8300192.1"/>
    </source>
</evidence>
<dbReference type="AlphaFoldDB" id="A0A5N6KAQ3"/>
<accession>A0A5N6KAQ3</accession>
<comment type="caution">
    <text evidence="2">The sequence shown here is derived from an EMBL/GenBank/DDBJ whole genome shotgun (WGS) entry which is preliminary data.</text>
</comment>
<feature type="region of interest" description="Disordered" evidence="1">
    <location>
        <begin position="63"/>
        <end position="85"/>
    </location>
</feature>
<name>A0A5N6KAQ3_MONLA</name>
<sequence length="85" mass="9626">MLYHNIPNILGLTPPSSTFSNIQDNLLNPIISTYSYLSDHKALHKDISKSRSLPLPIYKHTTNNNSTDSFSETTLAKHHNLQNSY</sequence>